<evidence type="ECO:0000256" key="8">
    <source>
        <dbReference type="SAM" id="Phobius"/>
    </source>
</evidence>
<dbReference type="EMBL" id="CP022987">
    <property type="protein sequence ID" value="QAA93239.1"/>
    <property type="molecule type" value="Genomic_DNA"/>
</dbReference>
<keyword evidence="5 8" id="KW-0812">Transmembrane</keyword>
<evidence type="ECO:0000256" key="3">
    <source>
        <dbReference type="ARBA" id="ARBA00022481"/>
    </source>
</evidence>
<dbReference type="InterPro" id="IPR051621">
    <property type="entry name" value="T2SS_protein_J"/>
</dbReference>
<dbReference type="OrthoDB" id="9151668at2"/>
<dbReference type="GO" id="GO:0015628">
    <property type="term" value="P:protein secretion by the type II secretion system"/>
    <property type="evidence" value="ECO:0007669"/>
    <property type="project" value="TreeGrafter"/>
</dbReference>
<dbReference type="NCBIfam" id="TIGR02532">
    <property type="entry name" value="IV_pilin_GFxxxE"/>
    <property type="match status" value="1"/>
</dbReference>
<dbReference type="GO" id="GO:0005886">
    <property type="term" value="C:plasma membrane"/>
    <property type="evidence" value="ECO:0007669"/>
    <property type="project" value="UniProtKB-SubCell"/>
</dbReference>
<evidence type="ECO:0000256" key="6">
    <source>
        <dbReference type="ARBA" id="ARBA00022989"/>
    </source>
</evidence>
<dbReference type="Proteomes" id="UP000283474">
    <property type="component" value="Chromosome"/>
</dbReference>
<evidence type="ECO:0000256" key="5">
    <source>
        <dbReference type="ARBA" id="ARBA00022692"/>
    </source>
</evidence>
<feature type="transmembrane region" description="Helical" evidence="8">
    <location>
        <begin position="12"/>
        <end position="31"/>
    </location>
</feature>
<keyword evidence="10" id="KW-1185">Reference proteome</keyword>
<sequence>MMNATDAQQGFTLIEVLVALTLMALISLISWRGLETVQHTGERLDERAEETLSLLRALSQIERDILLHAGPDILPGLAAPTPAPRSTQTGVQMPPGIIWSADTGLSLVRSAGDGRWQQLRWYLNDGRLLRATGSPSYLLPLPPPDTTVVVLEGVRALSVKVWHSTQGWADPSQKVSARPLLRPGAPDLTGLEVAVYRAGPASDQPYRKVVLLP</sequence>
<dbReference type="PANTHER" id="PTHR39583:SF2">
    <property type="entry name" value="TYPE II SECRETION SYSTEM PROTEIN J"/>
    <property type="match status" value="1"/>
</dbReference>
<protein>
    <recommendedName>
        <fullName evidence="11">Type II secretion system protein J</fullName>
    </recommendedName>
</protein>
<name>A0A410GA97_9BURK</name>
<evidence type="ECO:0000256" key="7">
    <source>
        <dbReference type="ARBA" id="ARBA00023136"/>
    </source>
</evidence>
<dbReference type="SUPFAM" id="SSF54523">
    <property type="entry name" value="Pili subunits"/>
    <property type="match status" value="1"/>
</dbReference>
<evidence type="ECO:0000256" key="1">
    <source>
        <dbReference type="ARBA" id="ARBA00004377"/>
    </source>
</evidence>
<keyword evidence="6 8" id="KW-1133">Transmembrane helix</keyword>
<comment type="subcellular location">
    <subcellularLocation>
        <location evidence="1">Cell inner membrane</location>
        <topology evidence="1">Single-pass membrane protein</topology>
    </subcellularLocation>
</comment>
<proteinExistence type="predicted"/>
<reference evidence="9 10" key="1">
    <citation type="submission" date="2017-08" db="EMBL/GenBank/DDBJ databases">
        <authorList>
            <person name="Park S.-J."/>
            <person name="Kim H."/>
        </authorList>
    </citation>
    <scope>NUCLEOTIDE SEQUENCE [LARGE SCALE GENOMIC DNA]</scope>
    <source>
        <strain evidence="10">ye3</strain>
    </source>
</reference>
<dbReference type="PANTHER" id="PTHR39583">
    <property type="entry name" value="TYPE II SECRETION SYSTEM PROTEIN J-RELATED"/>
    <property type="match status" value="1"/>
</dbReference>
<keyword evidence="4" id="KW-0997">Cell inner membrane</keyword>
<evidence type="ECO:0008006" key="11">
    <source>
        <dbReference type="Google" id="ProtNLM"/>
    </source>
</evidence>
<evidence type="ECO:0000256" key="4">
    <source>
        <dbReference type="ARBA" id="ARBA00022519"/>
    </source>
</evidence>
<accession>A0A410GA97</accession>
<dbReference type="PROSITE" id="PS00409">
    <property type="entry name" value="PROKAR_NTER_METHYL"/>
    <property type="match status" value="1"/>
</dbReference>
<dbReference type="Pfam" id="PF07963">
    <property type="entry name" value="N_methyl"/>
    <property type="match status" value="1"/>
</dbReference>
<keyword evidence="2" id="KW-1003">Cell membrane</keyword>
<evidence type="ECO:0000313" key="10">
    <source>
        <dbReference type="Proteomes" id="UP000283474"/>
    </source>
</evidence>
<keyword evidence="7 8" id="KW-0472">Membrane</keyword>
<evidence type="ECO:0000313" key="9">
    <source>
        <dbReference type="EMBL" id="QAA93239.1"/>
    </source>
</evidence>
<dbReference type="InterPro" id="IPR045584">
    <property type="entry name" value="Pilin-like"/>
</dbReference>
<gene>
    <name evidence="9" type="ORF">CKA81_04855</name>
</gene>
<dbReference type="AlphaFoldDB" id="A0A410GA97"/>
<dbReference type="InterPro" id="IPR012902">
    <property type="entry name" value="N_methyl_site"/>
</dbReference>
<organism evidence="9 10">
    <name type="scientific">Pollutimonas thiosulfatoxidans</name>
    <dbReference type="NCBI Taxonomy" id="2028345"/>
    <lineage>
        <taxon>Bacteria</taxon>
        <taxon>Pseudomonadati</taxon>
        <taxon>Pseudomonadota</taxon>
        <taxon>Betaproteobacteria</taxon>
        <taxon>Burkholderiales</taxon>
        <taxon>Alcaligenaceae</taxon>
        <taxon>Pollutimonas</taxon>
    </lineage>
</organism>
<keyword evidence="3" id="KW-0488">Methylation</keyword>
<dbReference type="RefSeq" id="WP_128354282.1">
    <property type="nucleotide sequence ID" value="NZ_CP022987.1"/>
</dbReference>
<evidence type="ECO:0000256" key="2">
    <source>
        <dbReference type="ARBA" id="ARBA00022475"/>
    </source>
</evidence>
<dbReference type="KEGG" id="pus:CKA81_04855"/>